<gene>
    <name evidence="2" type="ORF">TSACC_23175</name>
</gene>
<dbReference type="STRING" id="690879.TSACC_23175"/>
<dbReference type="PANTHER" id="PTHR31367">
    <property type="entry name" value="CYTOSOLIC 5'-NUCLEOTIDASE 1 FAMILY MEMBER"/>
    <property type="match status" value="1"/>
</dbReference>
<feature type="region of interest" description="Disordered" evidence="1">
    <location>
        <begin position="1"/>
        <end position="20"/>
    </location>
</feature>
<organism evidence="2 3">
    <name type="scientific">Terrimicrobium sacchariphilum</name>
    <dbReference type="NCBI Taxonomy" id="690879"/>
    <lineage>
        <taxon>Bacteria</taxon>
        <taxon>Pseudomonadati</taxon>
        <taxon>Verrucomicrobiota</taxon>
        <taxon>Terrimicrobiia</taxon>
        <taxon>Terrimicrobiales</taxon>
        <taxon>Terrimicrobiaceae</taxon>
        <taxon>Terrimicrobium</taxon>
    </lineage>
</organism>
<dbReference type="GO" id="GO:0008253">
    <property type="term" value="F:5'-nucleotidase activity"/>
    <property type="evidence" value="ECO:0007669"/>
    <property type="project" value="InterPro"/>
</dbReference>
<dbReference type="EMBL" id="BDCO01000002">
    <property type="protein sequence ID" value="GAT34742.1"/>
    <property type="molecule type" value="Genomic_DNA"/>
</dbReference>
<name>A0A146GC53_TERSA</name>
<sequence length="292" mass="33035">MTDADQVFREQGEETYREHQRTHLDIPFSKGVAFPFIRRLLHLNQVFKKELPVEVVVLSRNDPDSGRRFFASCEHYKLNISRGAFLCGKDPYPYIESFNASLFLSANDNDVRGALNAGMPAGLVLPTKAPDTPDSDELRVAFDFDGVLAGDEAEQVYQEKGLDLFHNAEVINANKPLKPGPLHDLAKKLSYWQKFEAKRKKEDSNFRPLLRVAIVTARNAPAHARFVRTLEEWGLTATETFFMGGIDKSRVLRVFKPHLFLDDQISHLKGVADEIPCVHIPFGIVNRKQATS</sequence>
<dbReference type="GO" id="GO:0000166">
    <property type="term" value="F:nucleotide binding"/>
    <property type="evidence" value="ECO:0007669"/>
    <property type="project" value="InterPro"/>
</dbReference>
<dbReference type="AlphaFoldDB" id="A0A146GC53"/>
<evidence type="ECO:0000313" key="3">
    <source>
        <dbReference type="Proteomes" id="UP000076023"/>
    </source>
</evidence>
<dbReference type="GO" id="GO:0000287">
    <property type="term" value="F:magnesium ion binding"/>
    <property type="evidence" value="ECO:0007669"/>
    <property type="project" value="InterPro"/>
</dbReference>
<reference evidence="3" key="1">
    <citation type="journal article" date="2017" name="Genome Announc.">
        <title>Draft Genome Sequence of Terrimicrobium sacchariphilum NM-5T, a Facultative Anaerobic Soil Bacterium of the Class Spartobacteria.</title>
        <authorList>
            <person name="Qiu Y.L."/>
            <person name="Tourlousse D.M."/>
            <person name="Matsuura N."/>
            <person name="Ohashi A."/>
            <person name="Sekiguchi Y."/>
        </authorList>
    </citation>
    <scope>NUCLEOTIDE SEQUENCE [LARGE SCALE GENOMIC DNA]</scope>
    <source>
        <strain evidence="3">NM-5</strain>
    </source>
</reference>
<dbReference type="GO" id="GO:0005737">
    <property type="term" value="C:cytoplasm"/>
    <property type="evidence" value="ECO:0007669"/>
    <property type="project" value="InterPro"/>
</dbReference>
<dbReference type="InParanoid" id="A0A146GC53"/>
<evidence type="ECO:0000256" key="1">
    <source>
        <dbReference type="SAM" id="MobiDB-lite"/>
    </source>
</evidence>
<dbReference type="Pfam" id="PF06189">
    <property type="entry name" value="5-nucleotidase"/>
    <property type="match status" value="1"/>
</dbReference>
<evidence type="ECO:0000313" key="2">
    <source>
        <dbReference type="EMBL" id="GAT34742.1"/>
    </source>
</evidence>
<dbReference type="GO" id="GO:0009117">
    <property type="term" value="P:nucleotide metabolic process"/>
    <property type="evidence" value="ECO:0007669"/>
    <property type="project" value="InterPro"/>
</dbReference>
<dbReference type="PANTHER" id="PTHR31367:SF5">
    <property type="entry name" value="CYTOSOLIC 5'-NUCLEOTIDASE 1A"/>
    <property type="match status" value="1"/>
</dbReference>
<dbReference type="InterPro" id="IPR010394">
    <property type="entry name" value="5-nucleotidase"/>
</dbReference>
<protein>
    <submittedName>
        <fullName evidence="2">5'-nucleotidase</fullName>
    </submittedName>
</protein>
<proteinExistence type="predicted"/>
<comment type="caution">
    <text evidence="2">The sequence shown here is derived from an EMBL/GenBank/DDBJ whole genome shotgun (WGS) entry which is preliminary data.</text>
</comment>
<dbReference type="Proteomes" id="UP000076023">
    <property type="component" value="Unassembled WGS sequence"/>
</dbReference>
<keyword evidence="3" id="KW-1185">Reference proteome</keyword>
<accession>A0A146GC53</accession>